<feature type="transmembrane region" description="Helical" evidence="2">
    <location>
        <begin position="304"/>
        <end position="324"/>
    </location>
</feature>
<gene>
    <name evidence="3" type="ORF">CJ030_MR6G015491</name>
</gene>
<keyword evidence="2" id="KW-0472">Membrane</keyword>
<feature type="transmembrane region" description="Helical" evidence="2">
    <location>
        <begin position="236"/>
        <end position="256"/>
    </location>
</feature>
<evidence type="ECO:0000313" key="4">
    <source>
        <dbReference type="Proteomes" id="UP000516437"/>
    </source>
</evidence>
<feature type="transmembrane region" description="Helical" evidence="2">
    <location>
        <begin position="272"/>
        <end position="292"/>
    </location>
</feature>
<evidence type="ECO:0008006" key="5">
    <source>
        <dbReference type="Google" id="ProtNLM"/>
    </source>
</evidence>
<feature type="compositionally biased region" description="Gly residues" evidence="1">
    <location>
        <begin position="92"/>
        <end position="103"/>
    </location>
</feature>
<dbReference type="EMBL" id="RXIC02000024">
    <property type="protein sequence ID" value="KAB1209105.1"/>
    <property type="molecule type" value="Genomic_DNA"/>
</dbReference>
<feature type="region of interest" description="Disordered" evidence="1">
    <location>
        <begin position="78"/>
        <end position="103"/>
    </location>
</feature>
<keyword evidence="2" id="KW-1133">Transmembrane helix</keyword>
<comment type="caution">
    <text evidence="3">The sequence shown here is derived from an EMBL/GenBank/DDBJ whole genome shotgun (WGS) entry which is preliminary data.</text>
</comment>
<evidence type="ECO:0000256" key="2">
    <source>
        <dbReference type="SAM" id="Phobius"/>
    </source>
</evidence>
<keyword evidence="4" id="KW-1185">Reference proteome</keyword>
<evidence type="ECO:0000313" key="3">
    <source>
        <dbReference type="EMBL" id="KAB1209105.1"/>
    </source>
</evidence>
<proteinExistence type="predicted"/>
<dbReference type="OrthoDB" id="47210at2759"/>
<feature type="transmembrane region" description="Helical" evidence="2">
    <location>
        <begin position="190"/>
        <end position="210"/>
    </location>
</feature>
<evidence type="ECO:0000256" key="1">
    <source>
        <dbReference type="SAM" id="MobiDB-lite"/>
    </source>
</evidence>
<feature type="transmembrane region" description="Helical" evidence="2">
    <location>
        <begin position="158"/>
        <end position="178"/>
    </location>
</feature>
<dbReference type="Proteomes" id="UP000516437">
    <property type="component" value="Chromosome 6"/>
</dbReference>
<dbReference type="PANTHER" id="PTHR36009:SF3">
    <property type="entry name" value="TRANSMEMBRANE PROTEIN"/>
    <property type="match status" value="1"/>
</dbReference>
<protein>
    <recommendedName>
        <fullName evidence="5">Cardiolipin synthase N-terminal domain-containing protein</fullName>
    </recommendedName>
</protein>
<accession>A0A6A1V9F4</accession>
<dbReference type="AlphaFoldDB" id="A0A6A1V9F4"/>
<name>A0A6A1V9F4_9ROSI</name>
<keyword evidence="2" id="KW-0812">Transmembrane</keyword>
<feature type="transmembrane region" description="Helical" evidence="2">
    <location>
        <begin position="108"/>
        <end position="126"/>
    </location>
</feature>
<dbReference type="PANTHER" id="PTHR36009">
    <property type="match status" value="1"/>
</dbReference>
<organism evidence="3 4">
    <name type="scientific">Morella rubra</name>
    <name type="common">Chinese bayberry</name>
    <dbReference type="NCBI Taxonomy" id="262757"/>
    <lineage>
        <taxon>Eukaryota</taxon>
        <taxon>Viridiplantae</taxon>
        <taxon>Streptophyta</taxon>
        <taxon>Embryophyta</taxon>
        <taxon>Tracheophyta</taxon>
        <taxon>Spermatophyta</taxon>
        <taxon>Magnoliopsida</taxon>
        <taxon>eudicotyledons</taxon>
        <taxon>Gunneridae</taxon>
        <taxon>Pentapetalae</taxon>
        <taxon>rosids</taxon>
        <taxon>fabids</taxon>
        <taxon>Fagales</taxon>
        <taxon>Myricaceae</taxon>
        <taxon>Morella</taxon>
    </lineage>
</organism>
<sequence>MFINGNIISCNSSTLPALSVHGPKLRTSLESQNLKPRVSCLKTISNSSPFFKPQNRRCSILAFQEKGRRQICHSIVTSQNSEDATEDKGDSLEGGLGGGGNGGQGSDWTTSILLLVLWGALMYYVFNLTPNQTPSRDMYFLKKLLNLKGDDGFRMNEVLVSLWYIMGLWPLVYSMLLLPTGRSSKSNIPVWPFLVLSFFGGAYAILPYFVLWRPPPPPVEETEIRRWPLNFLESKLTAGLSLAAGLGIIVCAGLANPDDWKEFFQYFRESKFIHVTCLDFTVLSAFAPFWVYNDMTARKWFDKGSWLLPLSLVPFLGPALYLVLRPSISTTSISVGRATTEPK</sequence>
<reference evidence="3 4" key="1">
    <citation type="journal article" date="2019" name="Plant Biotechnol. J.">
        <title>The red bayberry genome and genetic basis of sex determination.</title>
        <authorList>
            <person name="Jia H.M."/>
            <person name="Jia H.J."/>
            <person name="Cai Q.L."/>
            <person name="Wang Y."/>
            <person name="Zhao H.B."/>
            <person name="Yang W.F."/>
            <person name="Wang G.Y."/>
            <person name="Li Y.H."/>
            <person name="Zhan D.L."/>
            <person name="Shen Y.T."/>
            <person name="Niu Q.F."/>
            <person name="Chang L."/>
            <person name="Qiu J."/>
            <person name="Zhao L."/>
            <person name="Xie H.B."/>
            <person name="Fu W.Y."/>
            <person name="Jin J."/>
            <person name="Li X.W."/>
            <person name="Jiao Y."/>
            <person name="Zhou C.C."/>
            <person name="Tu T."/>
            <person name="Chai C.Y."/>
            <person name="Gao J.L."/>
            <person name="Fan L.J."/>
            <person name="van de Weg E."/>
            <person name="Wang J.Y."/>
            <person name="Gao Z.S."/>
        </authorList>
    </citation>
    <scope>NUCLEOTIDE SEQUENCE [LARGE SCALE GENOMIC DNA]</scope>
    <source>
        <tissue evidence="3">Leaves</tissue>
    </source>
</reference>